<dbReference type="Pfam" id="PF00005">
    <property type="entry name" value="ABC_tran"/>
    <property type="match status" value="1"/>
</dbReference>
<dbReference type="InterPro" id="IPR027417">
    <property type="entry name" value="P-loop_NTPase"/>
</dbReference>
<feature type="domain" description="ABC transporter" evidence="4">
    <location>
        <begin position="103"/>
        <end position="299"/>
    </location>
</feature>
<name>A0ABP6G9V0_9ACTN</name>
<accession>A0ABP6G9V0</accession>
<evidence type="ECO:0000256" key="1">
    <source>
        <dbReference type="ARBA" id="ARBA00022741"/>
    </source>
</evidence>
<evidence type="ECO:0000313" key="6">
    <source>
        <dbReference type="Proteomes" id="UP001501842"/>
    </source>
</evidence>
<dbReference type="CDD" id="cd03230">
    <property type="entry name" value="ABC_DR_subfamily_A"/>
    <property type="match status" value="1"/>
</dbReference>
<sequence length="299" mass="32092">MGALQDRDGRRRRLATGRGGGGDVTPEEEWGTQLLKHLTSTGIALAEARELAGDALAEAAAAGIDPRAMYGPAVAYASTVAQAVRSATATAAPLSRTRGPVVLRLHGVSKRYRRRRVLKNVHLSLRAGEVAAIVGANGSGKSTLLNICAGLTRATSGVVERTARVGYAPQQDGVAPLLTPEEHFRLFGAVHRMGRKKAAAIGTGLASRLGWRPREGVVVAHLSGGTQQKLNVVLSELNRPELILLDEPYQGFDQGSYVDFWDQVFRWRDGGAGILVVTHMLHDLDRVDHVLELQPVEEP</sequence>
<gene>
    <name evidence="5" type="ORF">GCM10010439_03000</name>
</gene>
<evidence type="ECO:0000313" key="5">
    <source>
        <dbReference type="EMBL" id="GAA2718894.1"/>
    </source>
</evidence>
<protein>
    <recommendedName>
        <fullName evidence="4">ABC transporter domain-containing protein</fullName>
    </recommendedName>
</protein>
<dbReference type="PROSITE" id="PS50893">
    <property type="entry name" value="ABC_TRANSPORTER_2"/>
    <property type="match status" value="1"/>
</dbReference>
<evidence type="ECO:0000256" key="3">
    <source>
        <dbReference type="SAM" id="MobiDB-lite"/>
    </source>
</evidence>
<dbReference type="SMART" id="SM00382">
    <property type="entry name" value="AAA"/>
    <property type="match status" value="1"/>
</dbReference>
<dbReference type="InterPro" id="IPR003439">
    <property type="entry name" value="ABC_transporter-like_ATP-bd"/>
</dbReference>
<dbReference type="InterPro" id="IPR003593">
    <property type="entry name" value="AAA+_ATPase"/>
</dbReference>
<keyword evidence="2" id="KW-0067">ATP-binding</keyword>
<comment type="caution">
    <text evidence="5">The sequence shown here is derived from an EMBL/GenBank/DDBJ whole genome shotgun (WGS) entry which is preliminary data.</text>
</comment>
<proteinExistence type="predicted"/>
<evidence type="ECO:0000256" key="2">
    <source>
        <dbReference type="ARBA" id="ARBA00022840"/>
    </source>
</evidence>
<organism evidence="5 6">
    <name type="scientific">Actinocorallia aurantiaca</name>
    <dbReference type="NCBI Taxonomy" id="46204"/>
    <lineage>
        <taxon>Bacteria</taxon>
        <taxon>Bacillati</taxon>
        <taxon>Actinomycetota</taxon>
        <taxon>Actinomycetes</taxon>
        <taxon>Streptosporangiales</taxon>
        <taxon>Thermomonosporaceae</taxon>
        <taxon>Actinocorallia</taxon>
    </lineage>
</organism>
<dbReference type="SUPFAM" id="SSF52540">
    <property type="entry name" value="P-loop containing nucleoside triphosphate hydrolases"/>
    <property type="match status" value="1"/>
</dbReference>
<keyword evidence="6" id="KW-1185">Reference proteome</keyword>
<dbReference type="Gene3D" id="3.40.50.300">
    <property type="entry name" value="P-loop containing nucleotide triphosphate hydrolases"/>
    <property type="match status" value="1"/>
</dbReference>
<dbReference type="PANTHER" id="PTHR43038">
    <property type="entry name" value="ATP-BINDING CASSETTE, SUB-FAMILY H, MEMBER 1"/>
    <property type="match status" value="1"/>
</dbReference>
<keyword evidence="1" id="KW-0547">Nucleotide-binding</keyword>
<dbReference type="EMBL" id="BAAATZ010000002">
    <property type="protein sequence ID" value="GAA2718894.1"/>
    <property type="molecule type" value="Genomic_DNA"/>
</dbReference>
<reference evidence="6" key="1">
    <citation type="journal article" date="2019" name="Int. J. Syst. Evol. Microbiol.">
        <title>The Global Catalogue of Microorganisms (GCM) 10K type strain sequencing project: providing services to taxonomists for standard genome sequencing and annotation.</title>
        <authorList>
            <consortium name="The Broad Institute Genomics Platform"/>
            <consortium name="The Broad Institute Genome Sequencing Center for Infectious Disease"/>
            <person name="Wu L."/>
            <person name="Ma J."/>
        </authorList>
    </citation>
    <scope>NUCLEOTIDE SEQUENCE [LARGE SCALE GENOMIC DNA]</scope>
    <source>
        <strain evidence="6">JCM 8201</strain>
    </source>
</reference>
<dbReference type="PANTHER" id="PTHR43038:SF7">
    <property type="entry name" value="ABC TRANSPORT SYSTEM ATP-BINDING PROTEIN"/>
    <property type="match status" value="1"/>
</dbReference>
<dbReference type="Proteomes" id="UP001501842">
    <property type="component" value="Unassembled WGS sequence"/>
</dbReference>
<evidence type="ECO:0000259" key="4">
    <source>
        <dbReference type="PROSITE" id="PS50893"/>
    </source>
</evidence>
<feature type="region of interest" description="Disordered" evidence="3">
    <location>
        <begin position="1"/>
        <end position="27"/>
    </location>
</feature>